<sequence length="110" mass="12383">MSHLGYWQGFARVAMSMLINRDDGGKQSDISNFCLIKFGSHSPIRHPKLVPNVKAHDSSDLKAQLKLDDLLADAEYLEMFILGQLKIDFHASVAFLSAEPQNYQYDGELL</sequence>
<dbReference type="AlphaFoldDB" id="A0A2H3DEQ7"/>
<reference evidence="2" key="1">
    <citation type="journal article" date="2017" name="Nat. Ecol. Evol.">
        <title>Genome expansion and lineage-specific genetic innovations in the forest pathogenic fungi Armillaria.</title>
        <authorList>
            <person name="Sipos G."/>
            <person name="Prasanna A.N."/>
            <person name="Walter M.C."/>
            <person name="O'Connor E."/>
            <person name="Balint B."/>
            <person name="Krizsan K."/>
            <person name="Kiss B."/>
            <person name="Hess J."/>
            <person name="Varga T."/>
            <person name="Slot J."/>
            <person name="Riley R."/>
            <person name="Boka B."/>
            <person name="Rigling D."/>
            <person name="Barry K."/>
            <person name="Lee J."/>
            <person name="Mihaltcheva S."/>
            <person name="LaButti K."/>
            <person name="Lipzen A."/>
            <person name="Waldron R."/>
            <person name="Moloney N.M."/>
            <person name="Sperisen C."/>
            <person name="Kredics L."/>
            <person name="Vagvoelgyi C."/>
            <person name="Patrignani A."/>
            <person name="Fitzpatrick D."/>
            <person name="Nagy I."/>
            <person name="Doyle S."/>
            <person name="Anderson J.B."/>
            <person name="Grigoriev I.V."/>
            <person name="Gueldener U."/>
            <person name="Muensterkoetter M."/>
            <person name="Nagy L.G."/>
        </authorList>
    </citation>
    <scope>NUCLEOTIDE SEQUENCE [LARGE SCALE GENOMIC DNA]</scope>
    <source>
        <strain evidence="2">Ar21-2</strain>
    </source>
</reference>
<proteinExistence type="predicted"/>
<keyword evidence="2" id="KW-1185">Reference proteome</keyword>
<evidence type="ECO:0000313" key="1">
    <source>
        <dbReference type="EMBL" id="PBK85966.1"/>
    </source>
</evidence>
<dbReference type="Proteomes" id="UP000217790">
    <property type="component" value="Unassembled WGS sequence"/>
</dbReference>
<gene>
    <name evidence="1" type="ORF">ARMGADRAFT_1035947</name>
</gene>
<dbReference type="InParanoid" id="A0A2H3DEQ7"/>
<organism evidence="1 2">
    <name type="scientific">Armillaria gallica</name>
    <name type="common">Bulbous honey fungus</name>
    <name type="synonym">Armillaria bulbosa</name>
    <dbReference type="NCBI Taxonomy" id="47427"/>
    <lineage>
        <taxon>Eukaryota</taxon>
        <taxon>Fungi</taxon>
        <taxon>Dikarya</taxon>
        <taxon>Basidiomycota</taxon>
        <taxon>Agaricomycotina</taxon>
        <taxon>Agaricomycetes</taxon>
        <taxon>Agaricomycetidae</taxon>
        <taxon>Agaricales</taxon>
        <taxon>Marasmiineae</taxon>
        <taxon>Physalacriaceae</taxon>
        <taxon>Armillaria</taxon>
    </lineage>
</organism>
<protein>
    <submittedName>
        <fullName evidence="1">Uncharacterized protein</fullName>
    </submittedName>
</protein>
<evidence type="ECO:0000313" key="2">
    <source>
        <dbReference type="Proteomes" id="UP000217790"/>
    </source>
</evidence>
<accession>A0A2H3DEQ7</accession>
<name>A0A2H3DEQ7_ARMGA</name>
<dbReference type="EMBL" id="KZ293687">
    <property type="protein sequence ID" value="PBK85966.1"/>
    <property type="molecule type" value="Genomic_DNA"/>
</dbReference>